<feature type="active site" description="Charge relay system" evidence="8">
    <location>
        <position position="1010"/>
    </location>
</feature>
<feature type="active site" description="Charge relay system" evidence="8">
    <location>
        <position position="736"/>
    </location>
</feature>
<dbReference type="CDD" id="cd07562">
    <property type="entry name" value="Peptidase_S41_TRI"/>
    <property type="match status" value="1"/>
</dbReference>
<dbReference type="Gene3D" id="2.120.10.60">
    <property type="entry name" value="Tricorn protease N-terminal domain"/>
    <property type="match status" value="1"/>
</dbReference>
<dbReference type="AlphaFoldDB" id="A0AA37F5H8"/>
<dbReference type="EC" id="3.4.21.-" evidence="7"/>
<evidence type="ECO:0000313" key="12">
    <source>
        <dbReference type="EMBL" id="GGK74004.1"/>
    </source>
</evidence>
<name>A0AA37F5H8_9ACTN</name>
<dbReference type="GO" id="GO:0006508">
    <property type="term" value="P:proteolysis"/>
    <property type="evidence" value="ECO:0007669"/>
    <property type="project" value="UniProtKB-UniRule"/>
</dbReference>
<dbReference type="Pfam" id="PF14684">
    <property type="entry name" value="Tricorn_C1"/>
    <property type="match status" value="1"/>
</dbReference>
<dbReference type="InterPro" id="IPR036034">
    <property type="entry name" value="PDZ_sf"/>
</dbReference>
<comment type="similarity">
    <text evidence="2 7">Belongs to the peptidase S41B family.</text>
</comment>
<evidence type="ECO:0000259" key="11">
    <source>
        <dbReference type="SMART" id="SM00245"/>
    </source>
</evidence>
<evidence type="ECO:0000256" key="7">
    <source>
        <dbReference type="PIRNR" id="PIRNR036421"/>
    </source>
</evidence>
<dbReference type="Gene3D" id="3.90.226.10">
    <property type="entry name" value="2-enoyl-CoA Hydratase, Chain A, domain 1"/>
    <property type="match status" value="1"/>
</dbReference>
<dbReference type="InterPro" id="IPR029045">
    <property type="entry name" value="ClpP/crotonase-like_dom_sf"/>
</dbReference>
<dbReference type="InterPro" id="IPR012393">
    <property type="entry name" value="Tricorn_protease"/>
</dbReference>
<dbReference type="Gene3D" id="2.30.42.10">
    <property type="match status" value="1"/>
</dbReference>
<feature type="site" description="Transition state stabilizer; via amide nitrogen" evidence="9">
    <location>
        <position position="953"/>
    </location>
</feature>
<keyword evidence="5 7" id="KW-0378">Hydrolase</keyword>
<gene>
    <name evidence="12" type="primary">tri1</name>
    <name evidence="12" type="ORF">GCM10010126_36810</name>
</gene>
<dbReference type="Pfam" id="PF26549">
    <property type="entry name" value="Tricorn_N"/>
    <property type="match status" value="1"/>
</dbReference>
<dbReference type="InterPro" id="IPR005151">
    <property type="entry name" value="Tail-specific_protease"/>
</dbReference>
<dbReference type="EMBL" id="BMQD01000011">
    <property type="protein sequence ID" value="GGK74004.1"/>
    <property type="molecule type" value="Genomic_DNA"/>
</dbReference>
<evidence type="ECO:0000256" key="5">
    <source>
        <dbReference type="ARBA" id="ARBA00022801"/>
    </source>
</evidence>
<keyword evidence="4 7" id="KW-0645">Protease</keyword>
<organism evidence="12 13">
    <name type="scientific">Planomonospora parontospora</name>
    <dbReference type="NCBI Taxonomy" id="58119"/>
    <lineage>
        <taxon>Bacteria</taxon>
        <taxon>Bacillati</taxon>
        <taxon>Actinomycetota</taxon>
        <taxon>Actinomycetes</taxon>
        <taxon>Streptosporangiales</taxon>
        <taxon>Streptosporangiaceae</taxon>
        <taxon>Planomonospora</taxon>
    </lineage>
</organism>
<feature type="region of interest" description="Disordered" evidence="10">
    <location>
        <begin position="526"/>
        <end position="549"/>
    </location>
</feature>
<evidence type="ECO:0000256" key="9">
    <source>
        <dbReference type="PIRSR" id="PIRSR036421-3"/>
    </source>
</evidence>
<dbReference type="InterPro" id="IPR029414">
    <property type="entry name" value="Tricorn_PDZ"/>
</dbReference>
<protein>
    <recommendedName>
        <fullName evidence="7">Tricorn protease homolog</fullName>
        <ecNumber evidence="7">3.4.21.-</ecNumber>
    </recommendedName>
</protein>
<reference evidence="12" key="1">
    <citation type="journal article" date="2014" name="Int. J. Syst. Evol. Microbiol.">
        <title>Complete genome sequence of Corynebacterium casei LMG S-19264T (=DSM 44701T), isolated from a smear-ripened cheese.</title>
        <authorList>
            <consortium name="US DOE Joint Genome Institute (JGI-PGF)"/>
            <person name="Walter F."/>
            <person name="Albersmeier A."/>
            <person name="Kalinowski J."/>
            <person name="Ruckert C."/>
        </authorList>
    </citation>
    <scope>NUCLEOTIDE SEQUENCE</scope>
    <source>
        <strain evidence="12">JCM 3093</strain>
    </source>
</reference>
<evidence type="ECO:0000256" key="8">
    <source>
        <dbReference type="PIRSR" id="PIRSR036421-1"/>
    </source>
</evidence>
<dbReference type="GO" id="GO:0005737">
    <property type="term" value="C:cytoplasm"/>
    <property type="evidence" value="ECO:0007669"/>
    <property type="project" value="UniProtKB-SubCell"/>
</dbReference>
<keyword evidence="6 7" id="KW-0720">Serine protease</keyword>
<evidence type="ECO:0000256" key="3">
    <source>
        <dbReference type="ARBA" id="ARBA00022490"/>
    </source>
</evidence>
<evidence type="ECO:0000256" key="10">
    <source>
        <dbReference type="SAM" id="MobiDB-lite"/>
    </source>
</evidence>
<dbReference type="RefSeq" id="WP_191895841.1">
    <property type="nucleotide sequence ID" value="NZ_BMQD01000011.1"/>
</dbReference>
<sequence>MSSGSYLRFPHLSGELLTFVADDDVWAAPADGGRAWRLSSDRAPAGHPRLSPDATKVAWTSVRDGDPEVFLADLETGSAERLTYWGDVRTRTRGWTPDGRVLAISSTGQPFASQTWAYALDGGRAERLPYGPVTDLAVAGDPGGSADAGSAGDTGSAGSAGSAGSTVALLTAALARDPGTWKRYRGGTAGRLWIRRGDGDFTRLLADVDGHFANPMLVGGRLVFLSDHEGVGNLYSVAVDGTGLRRHTDHDVFYARHATTDGTRIVYQNAGDLYVLDGLDAETRRLDVRLASPARGRQPRTLNARWLQDLAVDATGRASAVEIRGTVHWLTHRDGPARQLSSSLAAGRPRILGTGQVVWVFDDGGTQGLEIGPAGGGESRRIAAGKLGEVGDLAVAPDGRTIAAAARDGRLLLVDVASGEVVELARANGEIDGMAWSPDSAWLAWSHPEATPLRRIRLARVVDRAVHDVTDGRFVDVSPAFTGDHLAFLSRRGFDPVYDAHSFDMSFPYGYRPYLVPLAASTPSPFAPSVDGRPVGEPEDDDKKDKKEDAAVTVDVEGIAARVVQVPVPEGRYSALRAVKGGFVWLREPLAGELGEDRGDLDGEPPRPALDRYDLAKRTCEEIVDKLDWYRVSGDGTRLVVSDKGTLTVRPVDGKGDEATVDLSRIRITVDPVAYRRHAYAQLGRRMRADFWVEDMADVDWEGVLEEYRPLVDRVSTDDDFADLLWEVVGELGSSHAYVMPAPWGTPAAGPVGLLGADLSRNAEGRWQVDRVLPGESSDVHARSPLAAPGVGVQPGETLLAVDGRPVPPEGPDRLLVGAADKPVELTLGGGRRVAVTPLLDDRRLRYQDWVAGRRAHVRELGGGRLGYLHIPDMVAEGWAQFHRDLRREMAFEGLVVDVRGNRGGHTSELVIEKLLRRVIGWDMPRGLAPITYPEEAPRGPLVAVTDHNAGSDGDIVTAAFKIHELGPVVGTRTWGGVIGIEDDHPLVDGTSVTVPRYSFWFEGLGWGVENHGVDPDVEVDITPDDWAAGRDPQIEEAVRLALAALAERPAATPPDVAARPSRRRPALPPRP</sequence>
<feature type="domain" description="Tail specific protease" evidence="11">
    <location>
        <begin position="829"/>
        <end position="1021"/>
    </location>
</feature>
<dbReference type="SUPFAM" id="SSF52096">
    <property type="entry name" value="ClpP/crotonase"/>
    <property type="match status" value="1"/>
</dbReference>
<dbReference type="Pfam" id="PF14685">
    <property type="entry name" value="PDZ_Tricorn"/>
    <property type="match status" value="1"/>
</dbReference>
<evidence type="ECO:0000256" key="4">
    <source>
        <dbReference type="ARBA" id="ARBA00022670"/>
    </source>
</evidence>
<dbReference type="InterPro" id="IPR015943">
    <property type="entry name" value="WD40/YVTN_repeat-like_dom_sf"/>
</dbReference>
<dbReference type="SMART" id="SM00245">
    <property type="entry name" value="TSPc"/>
    <property type="match status" value="1"/>
</dbReference>
<comment type="caution">
    <text evidence="12">The sequence shown here is derived from an EMBL/GenBank/DDBJ whole genome shotgun (WGS) entry which is preliminary data.</text>
</comment>
<evidence type="ECO:0000313" key="13">
    <source>
        <dbReference type="Proteomes" id="UP000627984"/>
    </source>
</evidence>
<proteinExistence type="inferred from homology"/>
<evidence type="ECO:0000256" key="6">
    <source>
        <dbReference type="ARBA" id="ARBA00022825"/>
    </source>
</evidence>
<dbReference type="SUPFAM" id="SSF69304">
    <property type="entry name" value="Tricorn protease N-terminal domain"/>
    <property type="match status" value="2"/>
</dbReference>
<dbReference type="Gene3D" id="3.30.750.44">
    <property type="match status" value="1"/>
</dbReference>
<dbReference type="PANTHER" id="PTHR43253">
    <property type="entry name" value="TRICORN PROTEASE HOMOLOG 2-RELATED"/>
    <property type="match status" value="1"/>
</dbReference>
<dbReference type="SUPFAM" id="SSF50156">
    <property type="entry name" value="PDZ domain-like"/>
    <property type="match status" value="1"/>
</dbReference>
<dbReference type="Proteomes" id="UP000627984">
    <property type="component" value="Unassembled WGS sequence"/>
</dbReference>
<feature type="active site" description="Nucleophile" evidence="8">
    <location>
        <position position="952"/>
    </location>
</feature>
<dbReference type="InterPro" id="IPR028204">
    <property type="entry name" value="Tricorn_C1"/>
</dbReference>
<dbReference type="Pfam" id="PF03572">
    <property type="entry name" value="Peptidase_S41"/>
    <property type="match status" value="1"/>
</dbReference>
<comment type="function">
    <text evidence="7">Degrades oligopeptides.</text>
</comment>
<dbReference type="Gene3D" id="2.130.10.10">
    <property type="entry name" value="YVTN repeat-like/Quinoprotein amine dehydrogenase"/>
    <property type="match status" value="1"/>
</dbReference>
<dbReference type="Pfam" id="PF26550">
    <property type="entry name" value="Tricorn_2nd"/>
    <property type="match status" value="1"/>
</dbReference>
<dbReference type="PANTHER" id="PTHR43253:SF1">
    <property type="entry name" value="TRICORN PROTEASE HOMOLOG 2-RELATED"/>
    <property type="match status" value="1"/>
</dbReference>
<feature type="region of interest" description="Disordered" evidence="10">
    <location>
        <begin position="1050"/>
        <end position="1072"/>
    </location>
</feature>
<feature type="compositionally biased region" description="Low complexity" evidence="10">
    <location>
        <begin position="1050"/>
        <end position="1060"/>
    </location>
</feature>
<accession>A0AA37F5H8</accession>
<evidence type="ECO:0000256" key="1">
    <source>
        <dbReference type="ARBA" id="ARBA00004496"/>
    </source>
</evidence>
<dbReference type="GO" id="GO:0008236">
    <property type="term" value="F:serine-type peptidase activity"/>
    <property type="evidence" value="ECO:0007669"/>
    <property type="project" value="UniProtKB-UniRule"/>
</dbReference>
<comment type="subcellular location">
    <subcellularLocation>
        <location evidence="1 7">Cytoplasm</location>
    </subcellularLocation>
</comment>
<reference evidence="12" key="2">
    <citation type="submission" date="2022-09" db="EMBL/GenBank/DDBJ databases">
        <authorList>
            <person name="Sun Q."/>
            <person name="Ohkuma M."/>
        </authorList>
    </citation>
    <scope>NUCLEOTIDE SEQUENCE</scope>
    <source>
        <strain evidence="12">JCM 3093</strain>
    </source>
</reference>
<dbReference type="PIRSF" id="PIRSF036421">
    <property type="entry name" value="Tricorn_protease"/>
    <property type="match status" value="1"/>
</dbReference>
<keyword evidence="3 7" id="KW-0963">Cytoplasm</keyword>
<feature type="region of interest" description="Disordered" evidence="10">
    <location>
        <begin position="139"/>
        <end position="158"/>
    </location>
</feature>
<evidence type="ECO:0000256" key="2">
    <source>
        <dbReference type="ARBA" id="ARBA00008524"/>
    </source>
</evidence>